<sequence>MGISGGQFRKHRLAAALFISYLLLLALFVFFPRPILETGNESAIAEFIQSHANVFYKILYADTHLVAYANYLMLTPFILLAHALSPKTRKRTLALIGTLISLAIELVQRFIPGRVSDIRDLYSNVISVFLGLILIRFLHALFNRYPD</sequence>
<name>A0AAD0DZL3_9ACTN</name>
<proteinExistence type="predicted"/>
<feature type="transmembrane region" description="Helical" evidence="1">
    <location>
        <begin position="65"/>
        <end position="85"/>
    </location>
</feature>
<dbReference type="RefSeq" id="WP_095671365.1">
    <property type="nucleotide sequence ID" value="NZ_CP016769.1"/>
</dbReference>
<keyword evidence="1" id="KW-0812">Transmembrane</keyword>
<dbReference type="EMBL" id="CP016769">
    <property type="protein sequence ID" value="ASY10877.1"/>
    <property type="molecule type" value="Genomic_DNA"/>
</dbReference>
<dbReference type="NCBIfam" id="NF037970">
    <property type="entry name" value="vanZ_1"/>
    <property type="match status" value="1"/>
</dbReference>
<dbReference type="PANTHER" id="PTHR36834">
    <property type="entry name" value="MEMBRANE PROTEIN-RELATED"/>
    <property type="match status" value="1"/>
</dbReference>
<reference evidence="3 4" key="1">
    <citation type="submission" date="2016-07" db="EMBL/GenBank/DDBJ databases">
        <title>High microdiversification within the ubiquitous acI lineage of Actinobacteria.</title>
        <authorList>
            <person name="Neuenschwander S.M."/>
            <person name="Salcher M."/>
            <person name="Ghai R."/>
            <person name="Pernthaler J."/>
        </authorList>
    </citation>
    <scope>NUCLEOTIDE SEQUENCE [LARGE SCALE GENOMIC DNA]</scope>
    <source>
        <strain evidence="3">MMS-21-148</strain>
    </source>
</reference>
<accession>A0AAD0DZL3</accession>
<dbReference type="Proteomes" id="UP000217144">
    <property type="component" value="Chromosome"/>
</dbReference>
<evidence type="ECO:0000259" key="2">
    <source>
        <dbReference type="Pfam" id="PF04892"/>
    </source>
</evidence>
<dbReference type="PANTHER" id="PTHR36834:SF1">
    <property type="entry name" value="INTEGRAL MEMBRANE PROTEIN"/>
    <property type="match status" value="1"/>
</dbReference>
<keyword evidence="1" id="KW-1133">Transmembrane helix</keyword>
<feature type="domain" description="VanZ-like" evidence="2">
    <location>
        <begin position="18"/>
        <end position="138"/>
    </location>
</feature>
<evidence type="ECO:0000313" key="4">
    <source>
        <dbReference type="Proteomes" id="UP000217144"/>
    </source>
</evidence>
<evidence type="ECO:0000313" key="3">
    <source>
        <dbReference type="EMBL" id="ASY10877.1"/>
    </source>
</evidence>
<evidence type="ECO:0000256" key="1">
    <source>
        <dbReference type="SAM" id="Phobius"/>
    </source>
</evidence>
<gene>
    <name evidence="3" type="ORF">A1s21148_05120</name>
</gene>
<feature type="transmembrane region" description="Helical" evidence="1">
    <location>
        <begin position="12"/>
        <end position="31"/>
    </location>
</feature>
<feature type="transmembrane region" description="Helical" evidence="1">
    <location>
        <begin position="123"/>
        <end position="142"/>
    </location>
</feature>
<feature type="transmembrane region" description="Helical" evidence="1">
    <location>
        <begin position="92"/>
        <end position="111"/>
    </location>
</feature>
<keyword evidence="1" id="KW-0472">Membrane</keyword>
<dbReference type="AlphaFoldDB" id="A0AAD0DZL3"/>
<dbReference type="InterPro" id="IPR053150">
    <property type="entry name" value="Teicoplanin_resist-assoc"/>
</dbReference>
<dbReference type="Pfam" id="PF04892">
    <property type="entry name" value="VanZ"/>
    <property type="match status" value="1"/>
</dbReference>
<dbReference type="KEGG" id="plan:A1s21148_05120"/>
<organism evidence="3 4">
    <name type="scientific">Candidatus Planktophila lacus</name>
    <dbReference type="NCBI Taxonomy" id="1884913"/>
    <lineage>
        <taxon>Bacteria</taxon>
        <taxon>Bacillati</taxon>
        <taxon>Actinomycetota</taxon>
        <taxon>Actinomycetes</taxon>
        <taxon>Candidatus Nanopelagicales</taxon>
        <taxon>Candidatus Nanopelagicaceae</taxon>
        <taxon>Candidatus Planktophila</taxon>
    </lineage>
</organism>
<dbReference type="InterPro" id="IPR006976">
    <property type="entry name" value="VanZ-like"/>
</dbReference>
<keyword evidence="4" id="KW-1185">Reference proteome</keyword>
<protein>
    <submittedName>
        <fullName evidence="3">VanZ like family protein</fullName>
    </submittedName>
</protein>